<dbReference type="InterPro" id="IPR003615">
    <property type="entry name" value="HNH_nuc"/>
</dbReference>
<gene>
    <name evidence="2" type="ORF">UFOVP1467_54</name>
    <name evidence="3" type="ORF">UFOVP1616_38</name>
</gene>
<dbReference type="InterPro" id="IPR052892">
    <property type="entry name" value="NA-targeting_endonuclease"/>
</dbReference>
<dbReference type="SMART" id="SM00507">
    <property type="entry name" value="HNHc"/>
    <property type="match status" value="1"/>
</dbReference>
<evidence type="ECO:0000313" key="2">
    <source>
        <dbReference type="EMBL" id="CAB4215030.1"/>
    </source>
</evidence>
<proteinExistence type="predicted"/>
<name>A0A6J5SZ13_9CAUD</name>
<dbReference type="EMBL" id="LR797480">
    <property type="protein sequence ID" value="CAB4219657.1"/>
    <property type="molecule type" value="Genomic_DNA"/>
</dbReference>
<reference evidence="3" key="1">
    <citation type="submission" date="2020-05" db="EMBL/GenBank/DDBJ databases">
        <authorList>
            <person name="Chiriac C."/>
            <person name="Salcher M."/>
            <person name="Ghai R."/>
            <person name="Kavagutti S V."/>
        </authorList>
    </citation>
    <scope>NUCLEOTIDE SEQUENCE</scope>
</reference>
<dbReference type="InterPro" id="IPR002711">
    <property type="entry name" value="HNH"/>
</dbReference>
<dbReference type="Pfam" id="PF01844">
    <property type="entry name" value="HNH"/>
    <property type="match status" value="1"/>
</dbReference>
<protein>
    <submittedName>
        <fullName evidence="3">HNHc domain containing protein</fullName>
    </submittedName>
</protein>
<dbReference type="GO" id="GO:0008270">
    <property type="term" value="F:zinc ion binding"/>
    <property type="evidence" value="ECO:0007669"/>
    <property type="project" value="InterPro"/>
</dbReference>
<evidence type="ECO:0000313" key="3">
    <source>
        <dbReference type="EMBL" id="CAB4219657.1"/>
    </source>
</evidence>
<dbReference type="GO" id="GO:0003676">
    <property type="term" value="F:nucleic acid binding"/>
    <property type="evidence" value="ECO:0007669"/>
    <property type="project" value="InterPro"/>
</dbReference>
<dbReference type="EMBL" id="LR797420">
    <property type="protein sequence ID" value="CAB4215030.1"/>
    <property type="molecule type" value="Genomic_DNA"/>
</dbReference>
<feature type="domain" description="HNH nuclease" evidence="1">
    <location>
        <begin position="37"/>
        <end position="85"/>
    </location>
</feature>
<dbReference type="PANTHER" id="PTHR33877">
    <property type="entry name" value="SLL1193 PROTEIN"/>
    <property type="match status" value="1"/>
</dbReference>
<sequence length="93" mass="10467">MCGVVTRNARCPACKAKNKRDRPSPSQRGYTAEWRHIVRMAIMQQPWCTKCKSPFDLTGDHIVPLSKGGQSTPENCQVLCRSCNGRKRDSLAF</sequence>
<evidence type="ECO:0000259" key="1">
    <source>
        <dbReference type="SMART" id="SM00507"/>
    </source>
</evidence>
<accession>A0A6J5SZ13</accession>
<dbReference type="GO" id="GO:0004519">
    <property type="term" value="F:endonuclease activity"/>
    <property type="evidence" value="ECO:0007669"/>
    <property type="project" value="InterPro"/>
</dbReference>
<organism evidence="3">
    <name type="scientific">uncultured Caudovirales phage</name>
    <dbReference type="NCBI Taxonomy" id="2100421"/>
    <lineage>
        <taxon>Viruses</taxon>
        <taxon>Duplodnaviria</taxon>
        <taxon>Heunggongvirae</taxon>
        <taxon>Uroviricota</taxon>
        <taxon>Caudoviricetes</taxon>
        <taxon>Peduoviridae</taxon>
        <taxon>Maltschvirus</taxon>
        <taxon>Maltschvirus maltsch</taxon>
    </lineage>
</organism>
<dbReference type="CDD" id="cd00085">
    <property type="entry name" value="HNHc"/>
    <property type="match status" value="1"/>
</dbReference>
<dbReference type="PANTHER" id="PTHR33877:SF2">
    <property type="entry name" value="OS07G0170200 PROTEIN"/>
    <property type="match status" value="1"/>
</dbReference>
<dbReference type="Gene3D" id="1.10.30.50">
    <property type="match status" value="1"/>
</dbReference>